<name>A0A5D3E8I4_CUCMM</name>
<sequence>MVNTRKCKYQAQSSIDVNEAPVSQSNMYGVWMRDHWFKSTLPRRPYRLLSEKSQVNVSTISRLPVNDEVIIECTAKRVETAPSVYKTHTTYMDSDERDDVPLARLLKKGLFSNVVPAKSFDLDMSTHPHESFSSKDVFVPTPGHLPTTNEEASPLHRSPLVQSSIQVDGSVTNQRLVPEHNPVDESTKIVGRNDVPVVKSPVAARSHATDEHVGPTDTCATNTVELDVNDELQSETQQSSGVSRPNGKKV</sequence>
<evidence type="ECO:0000313" key="3">
    <source>
        <dbReference type="EMBL" id="TYK31585.1"/>
    </source>
</evidence>
<dbReference type="AlphaFoldDB" id="A0A5D3E8I4"/>
<evidence type="ECO:0000256" key="1">
    <source>
        <dbReference type="SAM" id="MobiDB-lite"/>
    </source>
</evidence>
<dbReference type="Proteomes" id="UP000321947">
    <property type="component" value="Unassembled WGS sequence"/>
</dbReference>
<dbReference type="EMBL" id="SSTD01000132">
    <property type="protein sequence ID" value="TYK31585.1"/>
    <property type="molecule type" value="Genomic_DNA"/>
</dbReference>
<gene>
    <name evidence="3" type="ORF">E5676_scaffold172G00840</name>
    <name evidence="2" type="ORF">E6C27_scaffold43G00540</name>
</gene>
<dbReference type="Proteomes" id="UP000321393">
    <property type="component" value="Unassembled WGS sequence"/>
</dbReference>
<feature type="compositionally biased region" description="Polar residues" evidence="1">
    <location>
        <begin position="234"/>
        <end position="243"/>
    </location>
</feature>
<organism evidence="3 5">
    <name type="scientific">Cucumis melo var. makuwa</name>
    <name type="common">Oriental melon</name>
    <dbReference type="NCBI Taxonomy" id="1194695"/>
    <lineage>
        <taxon>Eukaryota</taxon>
        <taxon>Viridiplantae</taxon>
        <taxon>Streptophyta</taxon>
        <taxon>Embryophyta</taxon>
        <taxon>Tracheophyta</taxon>
        <taxon>Spermatophyta</taxon>
        <taxon>Magnoliopsida</taxon>
        <taxon>eudicotyledons</taxon>
        <taxon>Gunneridae</taxon>
        <taxon>Pentapetalae</taxon>
        <taxon>rosids</taxon>
        <taxon>fabids</taxon>
        <taxon>Cucurbitales</taxon>
        <taxon>Cucurbitaceae</taxon>
        <taxon>Benincaseae</taxon>
        <taxon>Cucumis</taxon>
    </lineage>
</organism>
<evidence type="ECO:0000313" key="5">
    <source>
        <dbReference type="Proteomes" id="UP000321947"/>
    </source>
</evidence>
<evidence type="ECO:0000313" key="4">
    <source>
        <dbReference type="Proteomes" id="UP000321393"/>
    </source>
</evidence>
<accession>A0A5D3E8I4</accession>
<feature type="region of interest" description="Disordered" evidence="1">
    <location>
        <begin position="226"/>
        <end position="250"/>
    </location>
</feature>
<evidence type="ECO:0000313" key="2">
    <source>
        <dbReference type="EMBL" id="KAA0048750.1"/>
    </source>
</evidence>
<reference evidence="4 5" key="1">
    <citation type="submission" date="2019-08" db="EMBL/GenBank/DDBJ databases">
        <title>Draft genome sequences of two oriental melons (Cucumis melo L. var makuwa).</title>
        <authorList>
            <person name="Kwon S.-Y."/>
        </authorList>
    </citation>
    <scope>NUCLEOTIDE SEQUENCE [LARGE SCALE GENOMIC DNA]</scope>
    <source>
        <strain evidence="5">cv. Chang Bougi</strain>
        <strain evidence="4">cv. SW 3</strain>
        <tissue evidence="3">Leaf</tissue>
    </source>
</reference>
<dbReference type="EMBL" id="SSTE01012402">
    <property type="protein sequence ID" value="KAA0048750.1"/>
    <property type="molecule type" value="Genomic_DNA"/>
</dbReference>
<protein>
    <recommendedName>
        <fullName evidence="6">Envelope-like protein</fullName>
    </recommendedName>
</protein>
<proteinExistence type="predicted"/>
<evidence type="ECO:0008006" key="6">
    <source>
        <dbReference type="Google" id="ProtNLM"/>
    </source>
</evidence>
<comment type="caution">
    <text evidence="3">The sequence shown here is derived from an EMBL/GenBank/DDBJ whole genome shotgun (WGS) entry which is preliminary data.</text>
</comment>